<organism evidence="1 2">
    <name type="scientific">Tenebrio molitor</name>
    <name type="common">Yellow mealworm beetle</name>
    <dbReference type="NCBI Taxonomy" id="7067"/>
    <lineage>
        <taxon>Eukaryota</taxon>
        <taxon>Metazoa</taxon>
        <taxon>Ecdysozoa</taxon>
        <taxon>Arthropoda</taxon>
        <taxon>Hexapoda</taxon>
        <taxon>Insecta</taxon>
        <taxon>Pterygota</taxon>
        <taxon>Neoptera</taxon>
        <taxon>Endopterygota</taxon>
        <taxon>Coleoptera</taxon>
        <taxon>Polyphaga</taxon>
        <taxon>Cucujiformia</taxon>
        <taxon>Tenebrionidae</taxon>
        <taxon>Tenebrio</taxon>
    </lineage>
</organism>
<dbReference type="AlphaFoldDB" id="A0A8J6LDG7"/>
<proteinExistence type="predicted"/>
<keyword evidence="2" id="KW-1185">Reference proteome</keyword>
<reference evidence="1" key="1">
    <citation type="journal article" date="2020" name="J Insects Food Feed">
        <title>The yellow mealworm (Tenebrio molitor) genome: a resource for the emerging insects as food and feed industry.</title>
        <authorList>
            <person name="Eriksson T."/>
            <person name="Andere A."/>
            <person name="Kelstrup H."/>
            <person name="Emery V."/>
            <person name="Picard C."/>
        </authorList>
    </citation>
    <scope>NUCLEOTIDE SEQUENCE</scope>
    <source>
        <strain evidence="1">Stoneville</strain>
        <tissue evidence="1">Whole head</tissue>
    </source>
</reference>
<dbReference type="EMBL" id="JABDTM020021111">
    <property type="protein sequence ID" value="KAH0816680.1"/>
    <property type="molecule type" value="Genomic_DNA"/>
</dbReference>
<comment type="caution">
    <text evidence="1">The sequence shown here is derived from an EMBL/GenBank/DDBJ whole genome shotgun (WGS) entry which is preliminary data.</text>
</comment>
<gene>
    <name evidence="1" type="ORF">GEV33_006111</name>
</gene>
<name>A0A8J6LDG7_TENMO</name>
<reference evidence="1" key="2">
    <citation type="submission" date="2021-08" db="EMBL/GenBank/DDBJ databases">
        <authorList>
            <person name="Eriksson T."/>
        </authorList>
    </citation>
    <scope>NUCLEOTIDE SEQUENCE</scope>
    <source>
        <strain evidence="1">Stoneville</strain>
        <tissue evidence="1">Whole head</tissue>
    </source>
</reference>
<sequence length="145" mass="16424">MNLQLTDNYLYKARGHSTTNSEMRFAGVASTALDEVSDFRIFNLGTALCDKACCACVVVRNQKCAFPVVLRVRVSRQILDGKVSMVPMRLGLAEIRLRLRHQARHHSVIPTCPHKTDHKRTTVLNWKNHDMAGTRTLLMKLPLPE</sequence>
<accession>A0A8J6LDG7</accession>
<evidence type="ECO:0000313" key="2">
    <source>
        <dbReference type="Proteomes" id="UP000719412"/>
    </source>
</evidence>
<evidence type="ECO:0000313" key="1">
    <source>
        <dbReference type="EMBL" id="KAH0816680.1"/>
    </source>
</evidence>
<dbReference type="Proteomes" id="UP000719412">
    <property type="component" value="Unassembled WGS sequence"/>
</dbReference>
<protein>
    <submittedName>
        <fullName evidence="1">Uncharacterized protein</fullName>
    </submittedName>
</protein>